<dbReference type="WBParaSite" id="NBR_0001804201-mRNA-1">
    <property type="protein sequence ID" value="NBR_0001804201-mRNA-1"/>
    <property type="gene ID" value="NBR_0001804201"/>
</dbReference>
<dbReference type="Gene3D" id="3.60.10.10">
    <property type="entry name" value="Endonuclease/exonuclease/phosphatase"/>
    <property type="match status" value="1"/>
</dbReference>
<name>A0A0N4YLP4_NIPBR</name>
<dbReference type="Proteomes" id="UP000271162">
    <property type="component" value="Unassembled WGS sequence"/>
</dbReference>
<reference evidence="3" key="1">
    <citation type="submission" date="2017-02" db="UniProtKB">
        <authorList>
            <consortium name="WormBaseParasite"/>
        </authorList>
    </citation>
    <scope>IDENTIFICATION</scope>
</reference>
<evidence type="ECO:0000313" key="1">
    <source>
        <dbReference type="EMBL" id="VDL81764.1"/>
    </source>
</evidence>
<sequence length="248" mass="28639">MVAVAGDLNRHVGISKDGFKCHGRFGYGIRNEDGERILEYACSHNLAVTNTRFRKRPSHLISFYSGNTRSQFDYVLVRRRDAKLVSDAEIVPYETVATLHRPLHNENHTAKTRVGRACWPVTKEVERRLGVMEMKMLRWLAGVTRLDRVTNADIRERFGVVPIAEKLRETRLRWYGHVLWASDDTVCRIGLALDVPGTRPRGRPKQRWLDTIHADLKAVGVHPDHAYDRSLWRQKIGRADPASKRERR</sequence>
<keyword evidence="2" id="KW-1185">Reference proteome</keyword>
<dbReference type="PANTHER" id="PTHR46238">
    <property type="entry name" value="REVERSE TRANSCRIPTASE DOMAIN-CONTAINING PROTEIN"/>
    <property type="match status" value="1"/>
</dbReference>
<dbReference type="STRING" id="27835.A0A0N4YLP4"/>
<reference evidence="1 2" key="2">
    <citation type="submission" date="2018-11" db="EMBL/GenBank/DDBJ databases">
        <authorList>
            <consortium name="Pathogen Informatics"/>
        </authorList>
    </citation>
    <scope>NUCLEOTIDE SEQUENCE [LARGE SCALE GENOMIC DNA]</scope>
</reference>
<dbReference type="PANTHER" id="PTHR46238:SF8">
    <property type="entry name" value="ENDONUCLEASE_EXONUCLEASE_PHOSPHATASE DOMAIN-CONTAINING PROTEIN"/>
    <property type="match status" value="1"/>
</dbReference>
<organism evidence="3">
    <name type="scientific">Nippostrongylus brasiliensis</name>
    <name type="common">Rat hookworm</name>
    <dbReference type="NCBI Taxonomy" id="27835"/>
    <lineage>
        <taxon>Eukaryota</taxon>
        <taxon>Metazoa</taxon>
        <taxon>Ecdysozoa</taxon>
        <taxon>Nematoda</taxon>
        <taxon>Chromadorea</taxon>
        <taxon>Rhabditida</taxon>
        <taxon>Rhabditina</taxon>
        <taxon>Rhabditomorpha</taxon>
        <taxon>Strongyloidea</taxon>
        <taxon>Heligmosomidae</taxon>
        <taxon>Nippostrongylus</taxon>
    </lineage>
</organism>
<evidence type="ECO:0000313" key="3">
    <source>
        <dbReference type="WBParaSite" id="NBR_0001804201-mRNA-1"/>
    </source>
</evidence>
<gene>
    <name evidence="1" type="ORF">NBR_LOCUS18043</name>
</gene>
<evidence type="ECO:0000313" key="2">
    <source>
        <dbReference type="Proteomes" id="UP000271162"/>
    </source>
</evidence>
<accession>A0A0N4YLP4</accession>
<dbReference type="InterPro" id="IPR036691">
    <property type="entry name" value="Endo/exonu/phosph_ase_sf"/>
</dbReference>
<dbReference type="AlphaFoldDB" id="A0A0N4YLP4"/>
<proteinExistence type="predicted"/>
<dbReference type="SUPFAM" id="SSF56219">
    <property type="entry name" value="DNase I-like"/>
    <property type="match status" value="1"/>
</dbReference>
<dbReference type="EMBL" id="UYSL01023141">
    <property type="protein sequence ID" value="VDL81764.1"/>
    <property type="molecule type" value="Genomic_DNA"/>
</dbReference>
<protein>
    <submittedName>
        <fullName evidence="3">Endo/exonuclease/phosphatase domain-containing protein</fullName>
    </submittedName>
</protein>